<dbReference type="Proteomes" id="UP000629025">
    <property type="component" value="Unassembled WGS sequence"/>
</dbReference>
<dbReference type="PRINTS" id="PR00111">
    <property type="entry name" value="ABHYDROLASE"/>
</dbReference>
<dbReference type="InterPro" id="IPR050266">
    <property type="entry name" value="AB_hydrolase_sf"/>
</dbReference>
<sequence>MRRGDIAVLDSRGFHRLHYQEWGNADNERVLVCVHGLARNSRDFDELALALSRNYRVICPDLPGRGESEWLENPEDYALPQYLQDMVALIARLGVRQVDWVGTSLGGLIGMVLAAQKGTPIRRLVLNDIGPYVPRTALARICDYLGDHRFNSEAELEGWLRQTYTALAGLSDQQWKHLASHGKRICENDQWGLHYDPAIAHNAHKSAEADLDIWPIWHQVRCPRLLLHGATSDVLVSEVVEQMLQTSPDMAVHTLPGIGHAPSLMESDQIALVVDWLRTTQTY</sequence>
<keyword evidence="3" id="KW-1185">Reference proteome</keyword>
<dbReference type="EMBL" id="BMIJ01000007">
    <property type="protein sequence ID" value="GGC05452.1"/>
    <property type="molecule type" value="Genomic_DNA"/>
</dbReference>
<evidence type="ECO:0000259" key="1">
    <source>
        <dbReference type="Pfam" id="PF12697"/>
    </source>
</evidence>
<comment type="caution">
    <text evidence="2">The sequence shown here is derived from an EMBL/GenBank/DDBJ whole genome shotgun (WGS) entry which is preliminary data.</text>
</comment>
<dbReference type="PANTHER" id="PTHR43798">
    <property type="entry name" value="MONOACYLGLYCEROL LIPASE"/>
    <property type="match status" value="1"/>
</dbReference>
<evidence type="ECO:0000313" key="3">
    <source>
        <dbReference type="Proteomes" id="UP000629025"/>
    </source>
</evidence>
<dbReference type="InterPro" id="IPR000073">
    <property type="entry name" value="AB_hydrolase_1"/>
</dbReference>
<reference evidence="3" key="1">
    <citation type="journal article" date="2019" name="Int. J. Syst. Evol. Microbiol.">
        <title>The Global Catalogue of Microorganisms (GCM) 10K type strain sequencing project: providing services to taxonomists for standard genome sequencing and annotation.</title>
        <authorList>
            <consortium name="The Broad Institute Genomics Platform"/>
            <consortium name="The Broad Institute Genome Sequencing Center for Infectious Disease"/>
            <person name="Wu L."/>
            <person name="Ma J."/>
        </authorList>
    </citation>
    <scope>NUCLEOTIDE SEQUENCE [LARGE SCALE GENOMIC DNA]</scope>
    <source>
        <strain evidence="3">CGMCC 1.15341</strain>
    </source>
</reference>
<feature type="domain" description="AB hydrolase-1" evidence="1">
    <location>
        <begin position="31"/>
        <end position="274"/>
    </location>
</feature>
<evidence type="ECO:0000313" key="2">
    <source>
        <dbReference type="EMBL" id="GGC05452.1"/>
    </source>
</evidence>
<dbReference type="RefSeq" id="WP_188750609.1">
    <property type="nucleotide sequence ID" value="NZ_BMIJ01000007.1"/>
</dbReference>
<dbReference type="InterPro" id="IPR029058">
    <property type="entry name" value="AB_hydrolase_fold"/>
</dbReference>
<protein>
    <submittedName>
        <fullName evidence="2">Alpha/beta hydrolase</fullName>
    </submittedName>
</protein>
<organism evidence="2 3">
    <name type="scientific">Marinobacterium zhoushanense</name>
    <dbReference type="NCBI Taxonomy" id="1679163"/>
    <lineage>
        <taxon>Bacteria</taxon>
        <taxon>Pseudomonadati</taxon>
        <taxon>Pseudomonadota</taxon>
        <taxon>Gammaproteobacteria</taxon>
        <taxon>Oceanospirillales</taxon>
        <taxon>Oceanospirillaceae</taxon>
        <taxon>Marinobacterium</taxon>
    </lineage>
</organism>
<dbReference type="Pfam" id="PF12697">
    <property type="entry name" value="Abhydrolase_6"/>
    <property type="match status" value="1"/>
</dbReference>
<dbReference type="SUPFAM" id="SSF53474">
    <property type="entry name" value="alpha/beta-Hydrolases"/>
    <property type="match status" value="1"/>
</dbReference>
<gene>
    <name evidence="2" type="ORF">GCM10011352_34540</name>
</gene>
<name>A0ABQ1KT53_9GAMM</name>
<keyword evidence="2" id="KW-0378">Hydrolase</keyword>
<dbReference type="Gene3D" id="3.40.50.1820">
    <property type="entry name" value="alpha/beta hydrolase"/>
    <property type="match status" value="1"/>
</dbReference>
<proteinExistence type="predicted"/>
<accession>A0ABQ1KT53</accession>
<dbReference type="PANTHER" id="PTHR43798:SF33">
    <property type="entry name" value="HYDROLASE, PUTATIVE (AFU_ORTHOLOGUE AFUA_2G14860)-RELATED"/>
    <property type="match status" value="1"/>
</dbReference>
<dbReference type="GO" id="GO:0016787">
    <property type="term" value="F:hydrolase activity"/>
    <property type="evidence" value="ECO:0007669"/>
    <property type="project" value="UniProtKB-KW"/>
</dbReference>